<feature type="domain" description="EF-hand" evidence="19">
    <location>
        <begin position="59"/>
        <end position="94"/>
    </location>
</feature>
<evidence type="ECO:0000256" key="13">
    <source>
        <dbReference type="ARBA" id="ARBA00023279"/>
    </source>
</evidence>
<feature type="compositionally biased region" description="Acidic residues" evidence="16">
    <location>
        <begin position="346"/>
        <end position="359"/>
    </location>
</feature>
<dbReference type="InterPro" id="IPR017946">
    <property type="entry name" value="PLC-like_Pdiesterase_TIM-brl"/>
</dbReference>
<feature type="domain" description="PI-PLC Y-box" evidence="18">
    <location>
        <begin position="397"/>
        <end position="513"/>
    </location>
</feature>
<protein>
    <recommendedName>
        <fullName evidence="15">Phosphoinositide phospholipase C</fullName>
        <ecNumber evidence="15">3.1.4.11</ecNumber>
    </recommendedName>
</protein>
<evidence type="ECO:0000256" key="6">
    <source>
        <dbReference type="ARBA" id="ARBA00022490"/>
    </source>
</evidence>
<dbReference type="SMART" id="SM00148">
    <property type="entry name" value="PLCXc"/>
    <property type="match status" value="1"/>
</dbReference>
<keyword evidence="11" id="KW-0807">Transducer</keyword>
<dbReference type="InterPro" id="IPR002048">
    <property type="entry name" value="EF_hand_dom"/>
</dbReference>
<evidence type="ECO:0000259" key="17">
    <source>
        <dbReference type="PROSITE" id="PS50004"/>
    </source>
</evidence>
<feature type="domain" description="C2" evidence="17">
    <location>
        <begin position="513"/>
        <end position="639"/>
    </location>
</feature>
<comment type="subcellular location">
    <subcellularLocation>
        <location evidence="4">Cytoplasm</location>
        <location evidence="4">Perinuclear region</location>
    </subcellularLocation>
    <subcellularLocation>
        <location evidence="3">Nucleus</location>
    </subcellularLocation>
</comment>
<dbReference type="Gene3D" id="1.10.238.10">
    <property type="entry name" value="EF-hand"/>
    <property type="match status" value="1"/>
</dbReference>
<dbReference type="SUPFAM" id="SSF51695">
    <property type="entry name" value="PLC-like phosphodiesterases"/>
    <property type="match status" value="1"/>
</dbReference>
<dbReference type="PRINTS" id="PR00390">
    <property type="entry name" value="PHPHLIPASEC"/>
</dbReference>
<dbReference type="Gene3D" id="3.20.20.190">
    <property type="entry name" value="Phosphatidylinositol (PI) phosphodiesterase"/>
    <property type="match status" value="1"/>
</dbReference>
<evidence type="ECO:0000256" key="5">
    <source>
        <dbReference type="ARBA" id="ARBA00022473"/>
    </source>
</evidence>
<evidence type="ECO:0000259" key="19">
    <source>
        <dbReference type="PROSITE" id="PS50222"/>
    </source>
</evidence>
<keyword evidence="10 15" id="KW-0443">Lipid metabolism</keyword>
<evidence type="ECO:0000256" key="15">
    <source>
        <dbReference type="RuleBase" id="RU361133"/>
    </source>
</evidence>
<proteinExistence type="predicted"/>
<dbReference type="InterPro" id="IPR000008">
    <property type="entry name" value="C2_dom"/>
</dbReference>
<dbReference type="PANTHER" id="PTHR10336:SF29">
    <property type="entry name" value="1-PHOSPHATIDYLINOSITOL 4,5-BISPHOSPHATE PHOSPHODIESTERASE ZETA-1"/>
    <property type="match status" value="1"/>
</dbReference>
<comment type="function">
    <text evidence="2">The production of the second messenger molecules diacylglycerol (DAG) and inositol 1,4,5-trisphosphate (IP3) is mediated by activated phosphatidylinositol-specific phospholipase C enzymes. In vitro, hydrolyzes PtdIns(4,5)P2 in a Ca(2+)-dependent manner. Triggers intracellular Ca(2+) oscillations in oocytes solely during M phase and is involved in inducing oocyte activation and initiating embryonic development up to the blastocyst stage. Is therefore a strong candidate for the egg-activating soluble sperm factor that is transferred from the sperm into the egg cytoplasm following gamete membrane fusion. May exert an inhibitory effect on phospholipase-C-coupled processes that depend on calcium ions and protein kinase C, including CFTR trafficking and function.</text>
</comment>
<evidence type="ECO:0000313" key="21">
    <source>
        <dbReference type="Proteomes" id="UP001178461"/>
    </source>
</evidence>
<dbReference type="Proteomes" id="UP001178461">
    <property type="component" value="Chromosome 10"/>
</dbReference>
<keyword evidence="12" id="KW-0539">Nucleus</keyword>
<dbReference type="GO" id="GO:0048471">
    <property type="term" value="C:perinuclear region of cytoplasm"/>
    <property type="evidence" value="ECO:0007669"/>
    <property type="project" value="UniProtKB-SubCell"/>
</dbReference>
<dbReference type="GO" id="GO:0004435">
    <property type="term" value="F:phosphatidylinositol-4,5-bisphosphate phospholipase C activity"/>
    <property type="evidence" value="ECO:0007669"/>
    <property type="project" value="UniProtKB-EC"/>
</dbReference>
<dbReference type="PROSITE" id="PS50008">
    <property type="entry name" value="PIPLC_Y_DOMAIN"/>
    <property type="match status" value="1"/>
</dbReference>
<dbReference type="SMART" id="SM00149">
    <property type="entry name" value="PLCYc"/>
    <property type="match status" value="1"/>
</dbReference>
<dbReference type="InterPro" id="IPR001192">
    <property type="entry name" value="PI-PLC_fam"/>
</dbReference>
<evidence type="ECO:0000256" key="1">
    <source>
        <dbReference type="ARBA" id="ARBA00001913"/>
    </source>
</evidence>
<dbReference type="Pfam" id="PF00387">
    <property type="entry name" value="PI-PLC-Y"/>
    <property type="match status" value="1"/>
</dbReference>
<evidence type="ECO:0000256" key="16">
    <source>
        <dbReference type="SAM" id="MobiDB-lite"/>
    </source>
</evidence>
<dbReference type="GO" id="GO:0005634">
    <property type="term" value="C:nucleus"/>
    <property type="evidence" value="ECO:0007669"/>
    <property type="project" value="UniProtKB-SubCell"/>
</dbReference>
<evidence type="ECO:0000256" key="2">
    <source>
        <dbReference type="ARBA" id="ARBA00003992"/>
    </source>
</evidence>
<comment type="catalytic activity">
    <reaction evidence="14">
        <text>a 1,2-diacyl-sn-glycero-3-phospho-(1D-myo-inositol-4,5-bisphosphate) + H2O = 1D-myo-inositol 1,4,5-trisphosphate + a 1,2-diacyl-sn-glycerol + H(+)</text>
        <dbReference type="Rhea" id="RHEA:33179"/>
        <dbReference type="ChEBI" id="CHEBI:15377"/>
        <dbReference type="ChEBI" id="CHEBI:15378"/>
        <dbReference type="ChEBI" id="CHEBI:17815"/>
        <dbReference type="ChEBI" id="CHEBI:58456"/>
        <dbReference type="ChEBI" id="CHEBI:203600"/>
        <dbReference type="EC" id="3.1.4.11"/>
    </reaction>
    <physiologicalReaction direction="left-to-right" evidence="14">
        <dbReference type="Rhea" id="RHEA:33180"/>
    </physiologicalReaction>
</comment>
<dbReference type="GO" id="GO:0060470">
    <property type="term" value="P:positive regulation of cytosolic calcium ion concentration involved in egg activation"/>
    <property type="evidence" value="ECO:0007669"/>
    <property type="project" value="UniProtKB-ARBA"/>
</dbReference>
<dbReference type="GO" id="GO:0035556">
    <property type="term" value="P:intracellular signal transduction"/>
    <property type="evidence" value="ECO:0007669"/>
    <property type="project" value="InterPro"/>
</dbReference>
<dbReference type="Pfam" id="PF00388">
    <property type="entry name" value="PI-PLC-X"/>
    <property type="match status" value="1"/>
</dbReference>
<feature type="region of interest" description="Disordered" evidence="16">
    <location>
        <begin position="332"/>
        <end position="385"/>
    </location>
</feature>
<dbReference type="PANTHER" id="PTHR10336">
    <property type="entry name" value="PHOSPHOINOSITIDE-SPECIFIC PHOSPHOLIPASE C FAMILY PROTEIN"/>
    <property type="match status" value="1"/>
</dbReference>
<dbReference type="GO" id="GO:0005509">
    <property type="term" value="F:calcium ion binding"/>
    <property type="evidence" value="ECO:0007669"/>
    <property type="project" value="InterPro"/>
</dbReference>
<dbReference type="Pfam" id="PF09279">
    <property type="entry name" value="EF-hand_like"/>
    <property type="match status" value="1"/>
</dbReference>
<sequence>MLVFSFIGGGVSVWRGYRTAFIVSFPFTWFLNVIHDKFRKGKINFESTLELLTKFDIPFDYVHVKYIFKASDSLKSGTITIEDFRGIYRTIAHRCEIHDLFKTQSPNHKLLPLSNLVQFLKNEQFQPEVDEVVAAQLIAKFEPIEEAKKNSQMTFEGFLRYMTSEECMVFKSEHKTVYQDMTRPLCEYFISSSHNTYLISDQLIGPSHLWGYASALMKGCRCLEIDCWDGPNNDPVVYHGHTLTSKISFKTVIQVISKYAFLVSDYPLILSLENHCSPKQQEVMADYLTNILGDMLVISAIDDIMPTELPSPESLKFKIMIKNKKIGTLEETLARKGTDSHGQTGEFEEEETSDEELDDNPSHPKQPLLKKRRARWKGSAPPRKKQKMKKIKIALALSELVIYTKSRKFVSFEDSREKQFFYENNSIGELKARKLAKLAANEFVQHTVRFLTRIYPKGTRANSSNYNPQEFWNVGCQIVALNFQTAGLQMDLQTGKFLDNGGSGYLLKPEYLRNRDTQFTPHAISANCQPVLLTIKLISGHQLPPSSLSRSNKADPLVLVEIYGVPEDHAKQQSCVVKGNALSPRWNETFTFNIQVPELALVRFVVEDQLSLTSNDFLGQYTLPLLSMNKGYRQVPLFSKLGVNLRPASLFVHIWYFNQ</sequence>
<reference evidence="20" key="1">
    <citation type="submission" date="2022-12" db="EMBL/GenBank/DDBJ databases">
        <authorList>
            <person name="Alioto T."/>
            <person name="Alioto T."/>
            <person name="Gomez Garrido J."/>
        </authorList>
    </citation>
    <scope>NUCLEOTIDE SEQUENCE</scope>
</reference>
<dbReference type="FunFam" id="1.10.238.10:FF:000005">
    <property type="entry name" value="Phosphoinositide phospholipase C"/>
    <property type="match status" value="1"/>
</dbReference>
<dbReference type="InterPro" id="IPR001711">
    <property type="entry name" value="PLipase_C_Pinositol-sp_Y"/>
</dbReference>
<dbReference type="PROSITE" id="PS50007">
    <property type="entry name" value="PIPLC_X_DOMAIN"/>
    <property type="match status" value="1"/>
</dbReference>
<dbReference type="InterPro" id="IPR035892">
    <property type="entry name" value="C2_domain_sf"/>
</dbReference>
<keyword evidence="5" id="KW-0217">Developmental protein</keyword>
<evidence type="ECO:0000256" key="11">
    <source>
        <dbReference type="ARBA" id="ARBA00023224"/>
    </source>
</evidence>
<evidence type="ECO:0000256" key="10">
    <source>
        <dbReference type="ARBA" id="ARBA00023098"/>
    </source>
</evidence>
<gene>
    <name evidence="20" type="ORF">PODLI_1B017149</name>
</gene>
<dbReference type="Pfam" id="PF00168">
    <property type="entry name" value="C2"/>
    <property type="match status" value="1"/>
</dbReference>
<keyword evidence="9 15" id="KW-0442">Lipid degradation</keyword>
<evidence type="ECO:0000256" key="9">
    <source>
        <dbReference type="ARBA" id="ARBA00022963"/>
    </source>
</evidence>
<dbReference type="InterPro" id="IPR011992">
    <property type="entry name" value="EF-hand-dom_pair"/>
</dbReference>
<feature type="compositionally biased region" description="Basic residues" evidence="16">
    <location>
        <begin position="368"/>
        <end position="385"/>
    </location>
</feature>
<dbReference type="SUPFAM" id="SSF49562">
    <property type="entry name" value="C2 domain (Calcium/lipid-binding domain, CaLB)"/>
    <property type="match status" value="1"/>
</dbReference>
<dbReference type="SMART" id="SM00239">
    <property type="entry name" value="C2"/>
    <property type="match status" value="1"/>
</dbReference>
<dbReference type="SUPFAM" id="SSF47473">
    <property type="entry name" value="EF-hand"/>
    <property type="match status" value="1"/>
</dbReference>
<dbReference type="PROSITE" id="PS50222">
    <property type="entry name" value="EF_HAND_2"/>
    <property type="match status" value="1"/>
</dbReference>
<dbReference type="InterPro" id="IPR015359">
    <property type="entry name" value="PLC_EF-hand-like"/>
</dbReference>
<keyword evidence="6" id="KW-0963">Cytoplasm</keyword>
<keyword evidence="13" id="KW-0278">Fertilization</keyword>
<dbReference type="PROSITE" id="PS50004">
    <property type="entry name" value="C2"/>
    <property type="match status" value="1"/>
</dbReference>
<dbReference type="CDD" id="cd00275">
    <property type="entry name" value="C2_PLC_like"/>
    <property type="match status" value="1"/>
</dbReference>
<dbReference type="InterPro" id="IPR000909">
    <property type="entry name" value="PLipase_C_PInositol-sp_X_dom"/>
</dbReference>
<dbReference type="GO" id="GO:0016042">
    <property type="term" value="P:lipid catabolic process"/>
    <property type="evidence" value="ECO:0007669"/>
    <property type="project" value="UniProtKB-KW"/>
</dbReference>
<accession>A0AA35PEX0</accession>
<dbReference type="FunFam" id="2.60.40.150:FF:000147">
    <property type="entry name" value="Phosphoinositide phospholipase C"/>
    <property type="match status" value="1"/>
</dbReference>
<evidence type="ECO:0000313" key="20">
    <source>
        <dbReference type="EMBL" id="CAI5786416.1"/>
    </source>
</evidence>
<dbReference type="EC" id="3.1.4.11" evidence="15"/>
<keyword evidence="8" id="KW-0106">Calcium</keyword>
<dbReference type="EMBL" id="OX395135">
    <property type="protein sequence ID" value="CAI5786416.1"/>
    <property type="molecule type" value="Genomic_DNA"/>
</dbReference>
<organism evidence="20 21">
    <name type="scientific">Podarcis lilfordi</name>
    <name type="common">Lilford's wall lizard</name>
    <dbReference type="NCBI Taxonomy" id="74358"/>
    <lineage>
        <taxon>Eukaryota</taxon>
        <taxon>Metazoa</taxon>
        <taxon>Chordata</taxon>
        <taxon>Craniata</taxon>
        <taxon>Vertebrata</taxon>
        <taxon>Euteleostomi</taxon>
        <taxon>Lepidosauria</taxon>
        <taxon>Squamata</taxon>
        <taxon>Bifurcata</taxon>
        <taxon>Unidentata</taxon>
        <taxon>Episquamata</taxon>
        <taxon>Laterata</taxon>
        <taxon>Lacertibaenia</taxon>
        <taxon>Lacertidae</taxon>
        <taxon>Podarcis</taxon>
    </lineage>
</organism>
<evidence type="ECO:0000256" key="7">
    <source>
        <dbReference type="ARBA" id="ARBA00022801"/>
    </source>
</evidence>
<comment type="cofactor">
    <cofactor evidence="1">
        <name>Ca(2+)</name>
        <dbReference type="ChEBI" id="CHEBI:29108"/>
    </cofactor>
</comment>
<evidence type="ECO:0000256" key="14">
    <source>
        <dbReference type="ARBA" id="ARBA00023674"/>
    </source>
</evidence>
<keyword evidence="7 15" id="KW-0378">Hydrolase</keyword>
<evidence type="ECO:0000256" key="4">
    <source>
        <dbReference type="ARBA" id="ARBA00004556"/>
    </source>
</evidence>
<keyword evidence="21" id="KW-1185">Reference proteome</keyword>
<evidence type="ECO:0000256" key="3">
    <source>
        <dbReference type="ARBA" id="ARBA00004123"/>
    </source>
</evidence>
<dbReference type="FunFam" id="3.20.20.190:FF:000039">
    <property type="entry name" value="Phosphoinositide phospholipase C"/>
    <property type="match status" value="1"/>
</dbReference>
<dbReference type="Gene3D" id="2.60.40.150">
    <property type="entry name" value="C2 domain"/>
    <property type="match status" value="1"/>
</dbReference>
<name>A0AA35PEX0_9SAUR</name>
<evidence type="ECO:0000259" key="18">
    <source>
        <dbReference type="PROSITE" id="PS50008"/>
    </source>
</evidence>
<dbReference type="AlphaFoldDB" id="A0AA35PEX0"/>
<evidence type="ECO:0000256" key="8">
    <source>
        <dbReference type="ARBA" id="ARBA00022837"/>
    </source>
</evidence>
<evidence type="ECO:0000256" key="12">
    <source>
        <dbReference type="ARBA" id="ARBA00023242"/>
    </source>
</evidence>